<dbReference type="InterPro" id="IPR050186">
    <property type="entry name" value="TPT_transporter"/>
</dbReference>
<evidence type="ECO:0000256" key="1">
    <source>
        <dbReference type="ARBA" id="ARBA00004141"/>
    </source>
</evidence>
<dbReference type="STRING" id="1288291.A0A059EZM9"/>
<keyword evidence="3 5" id="KW-1133">Transmembrane helix</keyword>
<comment type="subcellular location">
    <subcellularLocation>
        <location evidence="1">Membrane</location>
        <topology evidence="1">Multi-pass membrane protein</topology>
    </subcellularLocation>
</comment>
<feature type="transmembrane region" description="Helical" evidence="5">
    <location>
        <begin position="185"/>
        <end position="205"/>
    </location>
</feature>
<keyword evidence="8" id="KW-1185">Reference proteome</keyword>
<dbReference type="Pfam" id="PF03151">
    <property type="entry name" value="TPT"/>
    <property type="match status" value="1"/>
</dbReference>
<feature type="transmembrane region" description="Helical" evidence="5">
    <location>
        <begin position="251"/>
        <end position="271"/>
    </location>
</feature>
<evidence type="ECO:0000256" key="5">
    <source>
        <dbReference type="SAM" id="Phobius"/>
    </source>
</evidence>
<dbReference type="EMBL" id="KK365196">
    <property type="protein sequence ID" value="KCZ80194.1"/>
    <property type="molecule type" value="Genomic_DNA"/>
</dbReference>
<dbReference type="VEuPathDB" id="MicrosporidiaDB:H312_02401"/>
<gene>
    <name evidence="7" type="ORF">H312_02401</name>
</gene>
<reference evidence="7 8" key="2">
    <citation type="submission" date="2014-03" db="EMBL/GenBank/DDBJ databases">
        <title>The Genome Sequence of Anncaliia algerae insect isolate PRA339.</title>
        <authorList>
            <consortium name="The Broad Institute Genome Sequencing Platform"/>
            <consortium name="The Broad Institute Genome Sequencing Center for Infectious Disease"/>
            <person name="Cuomo C."/>
            <person name="Becnel J."/>
            <person name="Sanscrainte N."/>
            <person name="Walker B."/>
            <person name="Young S.K."/>
            <person name="Zeng Q."/>
            <person name="Gargeya S."/>
            <person name="Fitzgerald M."/>
            <person name="Haas B."/>
            <person name="Abouelleil A."/>
            <person name="Alvarado L."/>
            <person name="Arachchi H.M."/>
            <person name="Berlin A.M."/>
            <person name="Chapman S.B."/>
            <person name="Dewar J."/>
            <person name="Goldberg J."/>
            <person name="Griggs A."/>
            <person name="Gujja S."/>
            <person name="Hansen M."/>
            <person name="Howarth C."/>
            <person name="Imamovic A."/>
            <person name="Larimer J."/>
            <person name="McCowan C."/>
            <person name="Murphy C."/>
            <person name="Neiman D."/>
            <person name="Pearson M."/>
            <person name="Priest M."/>
            <person name="Roberts A."/>
            <person name="Saif S."/>
            <person name="Shea T."/>
            <person name="Sisk P."/>
            <person name="Sykes S."/>
            <person name="Wortman J."/>
            <person name="Nusbaum C."/>
            <person name="Birren B."/>
        </authorList>
    </citation>
    <scope>NUCLEOTIDE SEQUENCE [LARGE SCALE GENOMIC DNA]</scope>
    <source>
        <strain evidence="7 8">PRA339</strain>
    </source>
</reference>
<evidence type="ECO:0000256" key="2">
    <source>
        <dbReference type="ARBA" id="ARBA00022692"/>
    </source>
</evidence>
<sequence>MKKIIELRTIKIISLTFIYYITALTLSFFTSFFLNEKRWNFSYPLFIAGLQNLLHFLFAMIATRGLFTFSWINMPCFLSASIDIGVSSYALRYVTLAFFTMVKSSAPVFILLVGFVLGIEKPSIFLFLLMFTIGTGVFLTSFKDTKFDMQGFLLISSASFMAGFRWAFIQYLIEKRNIENKCVVSTIRDLCFPISIILLFSSFYIEGIKNIIINEFCQKRFLFNVGYIFTSGLLSFTLLVSEFYLVKNTSVIYLSMAGIVKELIVVTYSVAKREITLNFVNCVGLFVSLVGIICFNLTRNKLKEF</sequence>
<dbReference type="OrthoDB" id="18894at2759"/>
<feature type="transmembrane region" description="Helical" evidence="5">
    <location>
        <begin position="12"/>
        <end position="33"/>
    </location>
</feature>
<feature type="transmembrane region" description="Helical" evidence="5">
    <location>
        <begin position="93"/>
        <end position="117"/>
    </location>
</feature>
<feature type="transmembrane region" description="Helical" evidence="5">
    <location>
        <begin position="278"/>
        <end position="298"/>
    </location>
</feature>
<accession>A0A059EZM9</accession>
<feature type="transmembrane region" description="Helical" evidence="5">
    <location>
        <begin position="152"/>
        <end position="173"/>
    </location>
</feature>
<protein>
    <recommendedName>
        <fullName evidence="6">Sugar phosphate transporter domain-containing protein</fullName>
    </recommendedName>
</protein>
<evidence type="ECO:0000259" key="6">
    <source>
        <dbReference type="Pfam" id="PF03151"/>
    </source>
</evidence>
<organism evidence="7 8">
    <name type="scientific">Anncaliia algerae PRA339</name>
    <dbReference type="NCBI Taxonomy" id="1288291"/>
    <lineage>
        <taxon>Eukaryota</taxon>
        <taxon>Fungi</taxon>
        <taxon>Fungi incertae sedis</taxon>
        <taxon>Microsporidia</taxon>
        <taxon>Tubulinosematoidea</taxon>
        <taxon>Tubulinosematidae</taxon>
        <taxon>Anncaliia</taxon>
    </lineage>
</organism>
<dbReference type="AlphaFoldDB" id="A0A059EZM9"/>
<evidence type="ECO:0000313" key="8">
    <source>
        <dbReference type="Proteomes" id="UP000030655"/>
    </source>
</evidence>
<proteinExistence type="predicted"/>
<dbReference type="PANTHER" id="PTHR11132">
    <property type="entry name" value="SOLUTE CARRIER FAMILY 35"/>
    <property type="match status" value="1"/>
</dbReference>
<dbReference type="HOGENOM" id="CLU_022332_1_3_1"/>
<reference evidence="8" key="1">
    <citation type="submission" date="2013-02" db="EMBL/GenBank/DDBJ databases">
        <authorList>
            <consortium name="The Broad Institute Genome Sequencing Platform"/>
            <person name="Cuomo C."/>
            <person name="Becnel J."/>
            <person name="Sanscrainte N."/>
            <person name="Walker B."/>
            <person name="Young S.K."/>
            <person name="Zeng Q."/>
            <person name="Gargeya S."/>
            <person name="Fitzgerald M."/>
            <person name="Haas B."/>
            <person name="Abouelleil A."/>
            <person name="Alvarado L."/>
            <person name="Arachchi H.M."/>
            <person name="Berlin A.M."/>
            <person name="Chapman S.B."/>
            <person name="Dewar J."/>
            <person name="Goldberg J."/>
            <person name="Griggs A."/>
            <person name="Gujja S."/>
            <person name="Hansen M."/>
            <person name="Howarth C."/>
            <person name="Imamovic A."/>
            <person name="Larimer J."/>
            <person name="McCowan C."/>
            <person name="Murphy C."/>
            <person name="Neiman D."/>
            <person name="Pearson M."/>
            <person name="Priest M."/>
            <person name="Roberts A."/>
            <person name="Saif S."/>
            <person name="Shea T."/>
            <person name="Sisk P."/>
            <person name="Sykes S."/>
            <person name="Wortman J."/>
            <person name="Nusbaum C."/>
            <person name="Birren B."/>
        </authorList>
    </citation>
    <scope>NUCLEOTIDE SEQUENCE [LARGE SCALE GENOMIC DNA]</scope>
    <source>
        <strain evidence="8">PRA339</strain>
    </source>
</reference>
<name>A0A059EZM9_9MICR</name>
<feature type="transmembrane region" description="Helical" evidence="5">
    <location>
        <begin position="225"/>
        <end position="245"/>
    </location>
</feature>
<evidence type="ECO:0000256" key="4">
    <source>
        <dbReference type="ARBA" id="ARBA00023136"/>
    </source>
</evidence>
<dbReference type="Proteomes" id="UP000030655">
    <property type="component" value="Unassembled WGS sequence"/>
</dbReference>
<feature type="domain" description="Sugar phosphate transporter" evidence="6">
    <location>
        <begin position="86"/>
        <end position="296"/>
    </location>
</feature>
<evidence type="ECO:0000313" key="7">
    <source>
        <dbReference type="EMBL" id="KCZ80194.1"/>
    </source>
</evidence>
<dbReference type="GO" id="GO:0016020">
    <property type="term" value="C:membrane"/>
    <property type="evidence" value="ECO:0007669"/>
    <property type="project" value="UniProtKB-SubCell"/>
</dbReference>
<keyword evidence="2 5" id="KW-0812">Transmembrane</keyword>
<dbReference type="InterPro" id="IPR004853">
    <property type="entry name" value="Sugar_P_trans_dom"/>
</dbReference>
<keyword evidence="4 5" id="KW-0472">Membrane</keyword>
<evidence type="ECO:0000256" key="3">
    <source>
        <dbReference type="ARBA" id="ARBA00022989"/>
    </source>
</evidence>
<feature type="transmembrane region" description="Helical" evidence="5">
    <location>
        <begin position="123"/>
        <end position="140"/>
    </location>
</feature>